<dbReference type="EMBL" id="JANUGX010000022">
    <property type="protein sequence ID" value="MCS0591004.1"/>
    <property type="molecule type" value="Genomic_DNA"/>
</dbReference>
<feature type="compositionally biased region" description="Low complexity" evidence="1">
    <location>
        <begin position="76"/>
        <end position="86"/>
    </location>
</feature>
<dbReference type="Proteomes" id="UP001205560">
    <property type="component" value="Unassembled WGS sequence"/>
</dbReference>
<sequence length="467" mass="49585">MRFTHVVLLLGATGLLALAGGLLFLQGQGITPRQLAPYIEKRSSGHNPLITGAGRGIAAMLLGLDRGDGPALRPPSSAGAQSAAAGEEGGARKLVRSGEEVRRAIAVAVPGDVIVLLPGAYRIRGDVVVTRAGKQGEPIVVRADLPGSVIIEFDAGEGFRVLAPYWRFENLTIHGVCSHQEFCEHAFHVVGGAHHFAAVNNTILDFNAHIKINGENGRFPDAGLIESNTLTNLVPRRTESAPVTPVDLVGANDWVIRRNLITDFVKAGGDRISYGAFAKGAGVRNRFEQNVVLCEQRLRGLPGQRIGLSFGGGGTGKQYCRDRKCVTEQDQGVMQANLVASCSDVGIYLNASAGTQLNVNTLVDTAGVDVRFPESSVKADGNLVDGTIRSRNGGRVHAGDNLETPIMLSYFGYHPLRRSFTAPPRHTADAANTALDLCGAARGSVRRYGAFEDVAACWRNAVNGDAR</sequence>
<dbReference type="Gene3D" id="2.160.20.10">
    <property type="entry name" value="Single-stranded right-handed beta-helix, Pectin lyase-like"/>
    <property type="match status" value="1"/>
</dbReference>
<dbReference type="InterPro" id="IPR011050">
    <property type="entry name" value="Pectin_lyase_fold/virulence"/>
</dbReference>
<evidence type="ECO:0000256" key="1">
    <source>
        <dbReference type="SAM" id="MobiDB-lite"/>
    </source>
</evidence>
<dbReference type="SUPFAM" id="SSF51126">
    <property type="entry name" value="Pectin lyase-like"/>
    <property type="match status" value="1"/>
</dbReference>
<proteinExistence type="predicted"/>
<reference evidence="2 3" key="1">
    <citation type="submission" date="2022-08" db="EMBL/GenBank/DDBJ databases">
        <title>Reclassification of Massilia species as members of the genera Telluria, Duganella, Pseudoduganella, Mokoshia gen. nov. and Zemynaea gen. nov. using orthogonal and non-orthogonal genome-based approaches.</title>
        <authorList>
            <person name="Bowman J.P."/>
        </authorList>
    </citation>
    <scope>NUCLEOTIDE SEQUENCE [LARGE SCALE GENOMIC DNA]</scope>
    <source>
        <strain evidence="2 3">LMG 28164</strain>
    </source>
</reference>
<evidence type="ECO:0000313" key="3">
    <source>
        <dbReference type="Proteomes" id="UP001205560"/>
    </source>
</evidence>
<organism evidence="2 3">
    <name type="scientific">Massilia norwichensis</name>
    <dbReference type="NCBI Taxonomy" id="1442366"/>
    <lineage>
        <taxon>Bacteria</taxon>
        <taxon>Pseudomonadati</taxon>
        <taxon>Pseudomonadota</taxon>
        <taxon>Betaproteobacteria</taxon>
        <taxon>Burkholderiales</taxon>
        <taxon>Oxalobacteraceae</taxon>
        <taxon>Telluria group</taxon>
        <taxon>Massilia</taxon>
    </lineage>
</organism>
<protein>
    <submittedName>
        <fullName evidence="2">Right-handed parallel beta-helix repeat-containing protein</fullName>
    </submittedName>
</protein>
<keyword evidence="3" id="KW-1185">Reference proteome</keyword>
<dbReference type="Pfam" id="PF14592">
    <property type="entry name" value="Chondroitinas_B"/>
    <property type="match status" value="1"/>
</dbReference>
<accession>A0ABT2A9X4</accession>
<dbReference type="InterPro" id="IPR039513">
    <property type="entry name" value="PL-6"/>
</dbReference>
<dbReference type="RefSeq" id="WP_258846778.1">
    <property type="nucleotide sequence ID" value="NZ_JANUGX010000022.1"/>
</dbReference>
<dbReference type="InterPro" id="IPR012334">
    <property type="entry name" value="Pectin_lyas_fold"/>
</dbReference>
<name>A0ABT2A9X4_9BURK</name>
<feature type="region of interest" description="Disordered" evidence="1">
    <location>
        <begin position="71"/>
        <end position="91"/>
    </location>
</feature>
<comment type="caution">
    <text evidence="2">The sequence shown here is derived from an EMBL/GenBank/DDBJ whole genome shotgun (WGS) entry which is preliminary data.</text>
</comment>
<evidence type="ECO:0000313" key="2">
    <source>
        <dbReference type="EMBL" id="MCS0591004.1"/>
    </source>
</evidence>
<gene>
    <name evidence="2" type="ORF">NX782_17580</name>
</gene>